<reference evidence="2 3" key="1">
    <citation type="submission" date="2014-06" db="EMBL/GenBank/DDBJ databases">
        <authorList>
            <person name="Swart Estienne"/>
        </authorList>
    </citation>
    <scope>NUCLEOTIDE SEQUENCE [LARGE SCALE GENOMIC DNA]</scope>
    <source>
        <strain evidence="2 3">130c</strain>
    </source>
</reference>
<evidence type="ECO:0000313" key="2">
    <source>
        <dbReference type="EMBL" id="CDW85842.1"/>
    </source>
</evidence>
<dbReference type="EMBL" id="CCKQ01014095">
    <property type="protein sequence ID" value="CDW85842.1"/>
    <property type="molecule type" value="Genomic_DNA"/>
</dbReference>
<dbReference type="InParanoid" id="A0A078AX65"/>
<dbReference type="AlphaFoldDB" id="A0A078AX65"/>
<name>A0A078AX65_STYLE</name>
<accession>A0A078AX65</accession>
<dbReference type="Proteomes" id="UP000039865">
    <property type="component" value="Unassembled WGS sequence"/>
</dbReference>
<proteinExistence type="predicted"/>
<evidence type="ECO:0000256" key="1">
    <source>
        <dbReference type="SAM" id="MobiDB-lite"/>
    </source>
</evidence>
<sequence>MNTTYQSINLYNDFCQSNQQSDSNKNLDKLENSSFLRTQASQQKIKKLDIKNINKLRSVFSQQNLFVNQNQSQTARTIPHFQAIRNNSNDLINEQNENMDLQVKGIFAEKNDLNEQSLKQKSQSFKGFSTLYHSKDRKMEFPKKTFLRGLFQEDNYQQQKQESAIKVEGQAKITKNEILLSKLKNQMKQPRSVGLRMNVIQDQLDIVKAGQSFLDSMIKDGDCNPDILNSVSPYNMSIYDVEWKNAFKKLQKNHIPSMLPKLSSRQQGSSHYNLSSISSKRLDTEIQRDTEYIENLKDINCNTCMTKENFKERFRSLEPRTIEFTHEPLRTVDEQNIFKPARNSKKRIKYIEELLKKESQSPNGGKFNPYSERVKPLQVYPRLKQQITQMIDSQFSKTSDNFNESSEYYLSKRKFSKYLNIVQESNQKQLESSFLAQKEGINSVQNLSPLKKNSKGRKNYKFESKEEEDGSYQMLMRSKTQQLKTLFEQFRQINKQRN</sequence>
<keyword evidence="3" id="KW-1185">Reference proteome</keyword>
<protein>
    <submittedName>
        <fullName evidence="2">Uncharacterized protein</fullName>
    </submittedName>
</protein>
<evidence type="ECO:0000313" key="3">
    <source>
        <dbReference type="Proteomes" id="UP000039865"/>
    </source>
</evidence>
<gene>
    <name evidence="2" type="primary">Contig2401.g2579</name>
    <name evidence="2" type="ORF">STYLEM_14929</name>
</gene>
<feature type="region of interest" description="Disordered" evidence="1">
    <location>
        <begin position="447"/>
        <end position="469"/>
    </location>
</feature>
<organism evidence="2 3">
    <name type="scientific">Stylonychia lemnae</name>
    <name type="common">Ciliate</name>
    <dbReference type="NCBI Taxonomy" id="5949"/>
    <lineage>
        <taxon>Eukaryota</taxon>
        <taxon>Sar</taxon>
        <taxon>Alveolata</taxon>
        <taxon>Ciliophora</taxon>
        <taxon>Intramacronucleata</taxon>
        <taxon>Spirotrichea</taxon>
        <taxon>Stichotrichia</taxon>
        <taxon>Sporadotrichida</taxon>
        <taxon>Oxytrichidae</taxon>
        <taxon>Stylonychinae</taxon>
        <taxon>Stylonychia</taxon>
    </lineage>
</organism>